<dbReference type="CDD" id="cd22269">
    <property type="entry name" value="DPBB_EG45-like"/>
    <property type="match status" value="1"/>
</dbReference>
<accession>A0A067LBQ4</accession>
<dbReference type="OrthoDB" id="623670at2759"/>
<dbReference type="PANTHER" id="PTHR47295:SF5">
    <property type="entry name" value="EG45-LIKE DOMAIN CONTAINING PROTEIN 2"/>
    <property type="match status" value="1"/>
</dbReference>
<dbReference type="GO" id="GO:0048046">
    <property type="term" value="C:apoplast"/>
    <property type="evidence" value="ECO:0007669"/>
    <property type="project" value="InterPro"/>
</dbReference>
<dbReference type="SUPFAM" id="SSF50685">
    <property type="entry name" value="Barwin-like endoglucanases"/>
    <property type="match status" value="1"/>
</dbReference>
<dbReference type="SMART" id="SM00837">
    <property type="entry name" value="DPBB_1"/>
    <property type="match status" value="1"/>
</dbReference>
<feature type="domain" description="Expansin-like EG45" evidence="5">
    <location>
        <begin position="26"/>
        <end position="132"/>
    </location>
</feature>
<evidence type="ECO:0000313" key="7">
    <source>
        <dbReference type="Proteomes" id="UP000027138"/>
    </source>
</evidence>
<gene>
    <name evidence="6" type="ORF">JCGZ_15471</name>
</gene>
<sequence>MSIAIRVAVMVGMVLCLASIANAAQGLAVWYSRKSSPPYTPSKCYGNQDNGLMVAGVSDALWNNGAACGRRYRVSCIGGANKAPHPCKGGSVVVKIVDYCSRGCQADINLSQDAFSQIADTDAGIVRVQYDQ</sequence>
<evidence type="ECO:0000259" key="5">
    <source>
        <dbReference type="PROSITE" id="PS50842"/>
    </source>
</evidence>
<keyword evidence="7" id="KW-1185">Reference proteome</keyword>
<evidence type="ECO:0000256" key="1">
    <source>
        <dbReference type="ARBA" id="ARBA00004613"/>
    </source>
</evidence>
<dbReference type="InterPro" id="IPR007112">
    <property type="entry name" value="Expansin/allergen_DPBB_dom"/>
</dbReference>
<organism evidence="6 7">
    <name type="scientific">Jatropha curcas</name>
    <name type="common">Barbados nut</name>
    <dbReference type="NCBI Taxonomy" id="180498"/>
    <lineage>
        <taxon>Eukaryota</taxon>
        <taxon>Viridiplantae</taxon>
        <taxon>Streptophyta</taxon>
        <taxon>Embryophyta</taxon>
        <taxon>Tracheophyta</taxon>
        <taxon>Spermatophyta</taxon>
        <taxon>Magnoliopsida</taxon>
        <taxon>eudicotyledons</taxon>
        <taxon>Gunneridae</taxon>
        <taxon>Pentapetalae</taxon>
        <taxon>rosids</taxon>
        <taxon>fabids</taxon>
        <taxon>Malpighiales</taxon>
        <taxon>Euphorbiaceae</taxon>
        <taxon>Crotonoideae</taxon>
        <taxon>Jatropheae</taxon>
        <taxon>Jatropha</taxon>
    </lineage>
</organism>
<feature type="chain" id="PRO_5001640317" description="Expansin-like EG45 domain-containing protein" evidence="4">
    <location>
        <begin position="24"/>
        <end position="132"/>
    </location>
</feature>
<keyword evidence="2" id="KW-0964">Secreted</keyword>
<comment type="subcellular location">
    <subcellularLocation>
        <location evidence="1">Secreted</location>
    </subcellularLocation>
</comment>
<dbReference type="EMBL" id="KK914225">
    <property type="protein sequence ID" value="KDP45911.1"/>
    <property type="molecule type" value="Genomic_DNA"/>
</dbReference>
<evidence type="ECO:0000256" key="3">
    <source>
        <dbReference type="ARBA" id="ARBA00022729"/>
    </source>
</evidence>
<feature type="signal peptide" evidence="4">
    <location>
        <begin position="1"/>
        <end position="23"/>
    </location>
</feature>
<dbReference type="InterPro" id="IPR044206">
    <property type="entry name" value="EGC1/2"/>
</dbReference>
<keyword evidence="3 4" id="KW-0732">Signal</keyword>
<reference evidence="6 7" key="1">
    <citation type="journal article" date="2014" name="PLoS ONE">
        <title>Global Analysis of Gene Expression Profiles in Physic Nut (Jatropha curcas L.) Seedlings Exposed to Salt Stress.</title>
        <authorList>
            <person name="Zhang L."/>
            <person name="Zhang C."/>
            <person name="Wu P."/>
            <person name="Chen Y."/>
            <person name="Li M."/>
            <person name="Jiang H."/>
            <person name="Wu G."/>
        </authorList>
    </citation>
    <scope>NUCLEOTIDE SEQUENCE [LARGE SCALE GENOMIC DNA]</scope>
    <source>
        <strain evidence="7">cv. GZQX0401</strain>
        <tissue evidence="6">Young leaves</tissue>
    </source>
</reference>
<protein>
    <recommendedName>
        <fullName evidence="5">Expansin-like EG45 domain-containing protein</fullName>
    </recommendedName>
</protein>
<dbReference type="GO" id="GO:0009627">
    <property type="term" value="P:systemic acquired resistance"/>
    <property type="evidence" value="ECO:0007669"/>
    <property type="project" value="InterPro"/>
</dbReference>
<evidence type="ECO:0000256" key="2">
    <source>
        <dbReference type="ARBA" id="ARBA00022525"/>
    </source>
</evidence>
<dbReference type="InterPro" id="IPR036908">
    <property type="entry name" value="RlpA-like_sf"/>
</dbReference>
<dbReference type="AlphaFoldDB" id="A0A067LBQ4"/>
<dbReference type="Gene3D" id="2.40.40.10">
    <property type="entry name" value="RlpA-like domain"/>
    <property type="match status" value="1"/>
</dbReference>
<dbReference type="FunFam" id="2.40.40.10:FF:000005">
    <property type="entry name" value="Barwin-related endoglucanase"/>
    <property type="match status" value="1"/>
</dbReference>
<evidence type="ECO:0000256" key="4">
    <source>
        <dbReference type="SAM" id="SignalP"/>
    </source>
</evidence>
<dbReference type="PROSITE" id="PS50842">
    <property type="entry name" value="EXPANSIN_EG45"/>
    <property type="match status" value="1"/>
</dbReference>
<name>A0A067LBQ4_JATCU</name>
<evidence type="ECO:0000313" key="6">
    <source>
        <dbReference type="EMBL" id="KDP45911.1"/>
    </source>
</evidence>
<dbReference type="STRING" id="180498.A0A067LBQ4"/>
<dbReference type="InterPro" id="IPR009009">
    <property type="entry name" value="RlpA-like_DPBB"/>
</dbReference>
<dbReference type="Proteomes" id="UP000027138">
    <property type="component" value="Unassembled WGS sequence"/>
</dbReference>
<dbReference type="PANTHER" id="PTHR47295">
    <property type="entry name" value="EG45-LIKE DOMAIN CONTAINING PROTEIN 1-RELATED"/>
    <property type="match status" value="1"/>
</dbReference>
<proteinExistence type="predicted"/>
<dbReference type="Pfam" id="PF03330">
    <property type="entry name" value="DPBB_1"/>
    <property type="match status" value="1"/>
</dbReference>